<sequence length="135" mass="14935">MDRARRLESAQRAYDIQVRAGSEGAAKFTFIGLGLAIIGHHTWPFFKKQTLAFKGFLVTGFTIFGLVTYAEAALQALEREERVRETAIRKEARLDLSRRGMVPTETAIALWREARQREVAEAAAADAGRSAGAPQ</sequence>
<keyword evidence="3" id="KW-1185">Reference proteome</keyword>
<keyword evidence="1" id="KW-0472">Membrane</keyword>
<dbReference type="OrthoDB" id="3356019at2759"/>
<dbReference type="HOGENOM" id="CLU_101084_1_0_1"/>
<gene>
    <name evidence="2" type="ORF">PHLGIDRAFT_61047</name>
</gene>
<proteinExistence type="predicted"/>
<evidence type="ECO:0008006" key="4">
    <source>
        <dbReference type="Google" id="ProtNLM"/>
    </source>
</evidence>
<name>A0A0C3SEK5_PHLG1</name>
<accession>A0A0C3SEK5</accession>
<dbReference type="Proteomes" id="UP000053257">
    <property type="component" value="Unassembled WGS sequence"/>
</dbReference>
<evidence type="ECO:0000313" key="3">
    <source>
        <dbReference type="Proteomes" id="UP000053257"/>
    </source>
</evidence>
<organism evidence="2 3">
    <name type="scientific">Phlebiopsis gigantea (strain 11061_1 CR5-6)</name>
    <name type="common">White-rot fungus</name>
    <name type="synonym">Peniophora gigantea</name>
    <dbReference type="NCBI Taxonomy" id="745531"/>
    <lineage>
        <taxon>Eukaryota</taxon>
        <taxon>Fungi</taxon>
        <taxon>Dikarya</taxon>
        <taxon>Basidiomycota</taxon>
        <taxon>Agaricomycotina</taxon>
        <taxon>Agaricomycetes</taxon>
        <taxon>Polyporales</taxon>
        <taxon>Phanerochaetaceae</taxon>
        <taxon>Phlebiopsis</taxon>
    </lineage>
</organism>
<dbReference type="EMBL" id="KN840438">
    <property type="protein sequence ID" value="KIP12812.1"/>
    <property type="molecule type" value="Genomic_DNA"/>
</dbReference>
<feature type="transmembrane region" description="Helical" evidence="1">
    <location>
        <begin position="52"/>
        <end position="74"/>
    </location>
</feature>
<protein>
    <recommendedName>
        <fullName evidence="4">HIG1 domain-containing protein</fullName>
    </recommendedName>
</protein>
<feature type="transmembrane region" description="Helical" evidence="1">
    <location>
        <begin position="28"/>
        <end position="46"/>
    </location>
</feature>
<dbReference type="AlphaFoldDB" id="A0A0C3SEK5"/>
<evidence type="ECO:0000313" key="2">
    <source>
        <dbReference type="EMBL" id="KIP12812.1"/>
    </source>
</evidence>
<evidence type="ECO:0000256" key="1">
    <source>
        <dbReference type="SAM" id="Phobius"/>
    </source>
</evidence>
<keyword evidence="1" id="KW-1133">Transmembrane helix</keyword>
<keyword evidence="1" id="KW-0812">Transmembrane</keyword>
<reference evidence="2 3" key="1">
    <citation type="journal article" date="2014" name="PLoS Genet.">
        <title>Analysis of the Phlebiopsis gigantea genome, transcriptome and secretome provides insight into its pioneer colonization strategies of wood.</title>
        <authorList>
            <person name="Hori C."/>
            <person name="Ishida T."/>
            <person name="Igarashi K."/>
            <person name="Samejima M."/>
            <person name="Suzuki H."/>
            <person name="Master E."/>
            <person name="Ferreira P."/>
            <person name="Ruiz-Duenas F.J."/>
            <person name="Held B."/>
            <person name="Canessa P."/>
            <person name="Larrondo L.F."/>
            <person name="Schmoll M."/>
            <person name="Druzhinina I.S."/>
            <person name="Kubicek C.P."/>
            <person name="Gaskell J.A."/>
            <person name="Kersten P."/>
            <person name="St John F."/>
            <person name="Glasner J."/>
            <person name="Sabat G."/>
            <person name="Splinter BonDurant S."/>
            <person name="Syed K."/>
            <person name="Yadav J."/>
            <person name="Mgbeahuruike A.C."/>
            <person name="Kovalchuk A."/>
            <person name="Asiegbu F.O."/>
            <person name="Lackner G."/>
            <person name="Hoffmeister D."/>
            <person name="Rencoret J."/>
            <person name="Gutierrez A."/>
            <person name="Sun H."/>
            <person name="Lindquist E."/>
            <person name="Barry K."/>
            <person name="Riley R."/>
            <person name="Grigoriev I.V."/>
            <person name="Henrissat B."/>
            <person name="Kues U."/>
            <person name="Berka R.M."/>
            <person name="Martinez A.T."/>
            <person name="Covert S.F."/>
            <person name="Blanchette R.A."/>
            <person name="Cullen D."/>
        </authorList>
    </citation>
    <scope>NUCLEOTIDE SEQUENCE [LARGE SCALE GENOMIC DNA]</scope>
    <source>
        <strain evidence="2 3">11061_1 CR5-6</strain>
    </source>
</reference>